<reference evidence="3 4" key="1">
    <citation type="submission" date="2021-08" db="EMBL/GenBank/DDBJ databases">
        <title>Draft Genome Sequence of Phanerochaete sordida strain YK-624.</title>
        <authorList>
            <person name="Mori T."/>
            <person name="Dohra H."/>
            <person name="Suzuki T."/>
            <person name="Kawagishi H."/>
            <person name="Hirai H."/>
        </authorList>
    </citation>
    <scope>NUCLEOTIDE SEQUENCE [LARGE SCALE GENOMIC DNA]</scope>
    <source>
        <strain evidence="3 4">YK-624</strain>
    </source>
</reference>
<dbReference type="Pfam" id="PF05347">
    <property type="entry name" value="Complex1_LYR"/>
    <property type="match status" value="1"/>
</dbReference>
<dbReference type="InterPro" id="IPR051522">
    <property type="entry name" value="ISC_assembly_LYR"/>
</dbReference>
<dbReference type="EMBL" id="BPQB01000032">
    <property type="protein sequence ID" value="GJE93379.1"/>
    <property type="molecule type" value="Genomic_DNA"/>
</dbReference>
<gene>
    <name evidence="3" type="ORF">PsYK624_095380</name>
</gene>
<dbReference type="AlphaFoldDB" id="A0A9P3GGT8"/>
<proteinExistence type="inferred from homology"/>
<dbReference type="InterPro" id="IPR045297">
    <property type="entry name" value="Complex1_LYR_LYRM4"/>
</dbReference>
<dbReference type="PANTHER" id="PTHR13166">
    <property type="entry name" value="PROTEIN C6ORF149"/>
    <property type="match status" value="1"/>
</dbReference>
<dbReference type="PANTHER" id="PTHR13166:SF7">
    <property type="entry name" value="LYR MOTIF-CONTAINING PROTEIN 4"/>
    <property type="match status" value="1"/>
</dbReference>
<evidence type="ECO:0000313" key="3">
    <source>
        <dbReference type="EMBL" id="GJE93379.1"/>
    </source>
</evidence>
<keyword evidence="4" id="KW-1185">Reference proteome</keyword>
<sequence>MAAAPTKDALLSLYSTTLRTSRAFSSYNFREYFVRRTKAQFREIQEESDPAKLSAFYNERVKELQVLKRGALVNQLYGGWRLVVEKDIPKGKEEVMTRSDS</sequence>
<dbReference type="GO" id="GO:0016226">
    <property type="term" value="P:iron-sulfur cluster assembly"/>
    <property type="evidence" value="ECO:0007669"/>
    <property type="project" value="InterPro"/>
</dbReference>
<accession>A0A9P3GGT8</accession>
<protein>
    <submittedName>
        <fullName evidence="3">LYR motif-containing protein</fullName>
    </submittedName>
</protein>
<name>A0A9P3GGT8_9APHY</name>
<evidence type="ECO:0000256" key="1">
    <source>
        <dbReference type="ARBA" id="ARBA00009508"/>
    </source>
</evidence>
<dbReference type="OrthoDB" id="275715at2759"/>
<evidence type="ECO:0000313" key="4">
    <source>
        <dbReference type="Proteomes" id="UP000703269"/>
    </source>
</evidence>
<comment type="caution">
    <text evidence="3">The sequence shown here is derived from an EMBL/GenBank/DDBJ whole genome shotgun (WGS) entry which is preliminary data.</text>
</comment>
<evidence type="ECO:0000259" key="2">
    <source>
        <dbReference type="Pfam" id="PF05347"/>
    </source>
</evidence>
<comment type="similarity">
    <text evidence="1">Belongs to the complex I LYR family.</text>
</comment>
<dbReference type="GO" id="GO:1990221">
    <property type="term" value="C:L-cysteine desulfurase complex"/>
    <property type="evidence" value="ECO:0007669"/>
    <property type="project" value="TreeGrafter"/>
</dbReference>
<feature type="domain" description="Complex 1 LYR protein" evidence="2">
    <location>
        <begin position="11"/>
        <end position="65"/>
    </location>
</feature>
<dbReference type="Proteomes" id="UP000703269">
    <property type="component" value="Unassembled WGS sequence"/>
</dbReference>
<dbReference type="GO" id="GO:0005739">
    <property type="term" value="C:mitochondrion"/>
    <property type="evidence" value="ECO:0007669"/>
    <property type="project" value="TreeGrafter"/>
</dbReference>
<organism evidence="3 4">
    <name type="scientific">Phanerochaete sordida</name>
    <dbReference type="NCBI Taxonomy" id="48140"/>
    <lineage>
        <taxon>Eukaryota</taxon>
        <taxon>Fungi</taxon>
        <taxon>Dikarya</taxon>
        <taxon>Basidiomycota</taxon>
        <taxon>Agaricomycotina</taxon>
        <taxon>Agaricomycetes</taxon>
        <taxon>Polyporales</taxon>
        <taxon>Phanerochaetaceae</taxon>
        <taxon>Phanerochaete</taxon>
    </lineage>
</organism>
<dbReference type="InterPro" id="IPR008011">
    <property type="entry name" value="Complex1_LYR_dom"/>
</dbReference>
<dbReference type="CDD" id="cd20264">
    <property type="entry name" value="Complex1_LYR_LYRM4"/>
    <property type="match status" value="1"/>
</dbReference>